<organism evidence="1 2">
    <name type="scientific">Hymenobacter glacieicola</name>
    <dbReference type="NCBI Taxonomy" id="1562124"/>
    <lineage>
        <taxon>Bacteria</taxon>
        <taxon>Pseudomonadati</taxon>
        <taxon>Bacteroidota</taxon>
        <taxon>Cytophagia</taxon>
        <taxon>Cytophagales</taxon>
        <taxon>Hymenobacteraceae</taxon>
        <taxon>Hymenobacter</taxon>
    </lineage>
</organism>
<accession>A0ABQ1X5Y8</accession>
<reference evidence="2" key="1">
    <citation type="journal article" date="2019" name="Int. J. Syst. Evol. Microbiol.">
        <title>The Global Catalogue of Microorganisms (GCM) 10K type strain sequencing project: providing services to taxonomists for standard genome sequencing and annotation.</title>
        <authorList>
            <consortium name="The Broad Institute Genomics Platform"/>
            <consortium name="The Broad Institute Genome Sequencing Center for Infectious Disease"/>
            <person name="Wu L."/>
            <person name="Ma J."/>
        </authorList>
    </citation>
    <scope>NUCLEOTIDE SEQUENCE [LARGE SCALE GENOMIC DNA]</scope>
    <source>
        <strain evidence="2">CGMCC 1.12990</strain>
    </source>
</reference>
<proteinExistence type="predicted"/>
<protein>
    <recommendedName>
        <fullName evidence="3">Lipoprotein</fullName>
    </recommendedName>
</protein>
<evidence type="ECO:0000313" key="2">
    <source>
        <dbReference type="Proteomes" id="UP000601361"/>
    </source>
</evidence>
<comment type="caution">
    <text evidence="1">The sequence shown here is derived from an EMBL/GenBank/DDBJ whole genome shotgun (WGS) entry which is preliminary data.</text>
</comment>
<sequence>MRSYTFSLLLALGSACQPSCPPTLVEEAQYEGEGFLITHEPANSFVVFYPACAINSQHYLTSLTAHNLGQGVNLPLYDLRYASAILKTAARLKLTEYSTDQYAYQGIYIVPVRIKFRNLAYGSPLVTYPVHYVTDKVSITTPYARAYLKLDTLVMLPYAP</sequence>
<keyword evidence="2" id="KW-1185">Reference proteome</keyword>
<dbReference type="EMBL" id="BMGS01000017">
    <property type="protein sequence ID" value="GGG61521.1"/>
    <property type="molecule type" value="Genomic_DNA"/>
</dbReference>
<evidence type="ECO:0000313" key="1">
    <source>
        <dbReference type="EMBL" id="GGG61521.1"/>
    </source>
</evidence>
<name>A0ABQ1X5Y8_9BACT</name>
<dbReference type="Proteomes" id="UP000601361">
    <property type="component" value="Unassembled WGS sequence"/>
</dbReference>
<evidence type="ECO:0008006" key="3">
    <source>
        <dbReference type="Google" id="ProtNLM"/>
    </source>
</evidence>
<dbReference type="PROSITE" id="PS51257">
    <property type="entry name" value="PROKAR_LIPOPROTEIN"/>
    <property type="match status" value="1"/>
</dbReference>
<gene>
    <name evidence="1" type="ORF">GCM10011378_41930</name>
</gene>